<sequence length="120" mass="13743">MDASVEDTDARPLPQNLKDLVGRTYTFNCHSTFTCSHGINADMIPLPEEMLEKNTMKKNRTSHRSELNLITSEPQIIEFLCTLKLLEFRQRNDGVILVAQNVRRSSSEKAEIFCNLRTSK</sequence>
<dbReference type="Gramene" id="Bo1g122710.1">
    <property type="protein sequence ID" value="Bo1g122710.1"/>
    <property type="gene ID" value="Bo1g122710"/>
</dbReference>
<reference evidence="1" key="2">
    <citation type="submission" date="2015-03" db="UniProtKB">
        <authorList>
            <consortium name="EnsemblPlants"/>
        </authorList>
    </citation>
    <scope>IDENTIFICATION</scope>
</reference>
<dbReference type="Proteomes" id="UP000032141">
    <property type="component" value="Chromosome C1"/>
</dbReference>
<evidence type="ECO:0000313" key="1">
    <source>
        <dbReference type="EnsemblPlants" id="Bo1g122710.1"/>
    </source>
</evidence>
<proteinExistence type="predicted"/>
<reference evidence="1 2" key="1">
    <citation type="journal article" date="2014" name="Genome Biol.">
        <title>Transcriptome and methylome profiling reveals relics of genome dominance in the mesopolyploid Brassica oleracea.</title>
        <authorList>
            <person name="Parkin I.A."/>
            <person name="Koh C."/>
            <person name="Tang H."/>
            <person name="Robinson S.J."/>
            <person name="Kagale S."/>
            <person name="Clarke W.E."/>
            <person name="Town C.D."/>
            <person name="Nixon J."/>
            <person name="Krishnakumar V."/>
            <person name="Bidwell S.L."/>
            <person name="Denoeud F."/>
            <person name="Belcram H."/>
            <person name="Links M.G."/>
            <person name="Just J."/>
            <person name="Clarke C."/>
            <person name="Bender T."/>
            <person name="Huebert T."/>
            <person name="Mason A.S."/>
            <person name="Pires J.C."/>
            <person name="Barker G."/>
            <person name="Moore J."/>
            <person name="Walley P.G."/>
            <person name="Manoli S."/>
            <person name="Batley J."/>
            <person name="Edwards D."/>
            <person name="Nelson M.N."/>
            <person name="Wang X."/>
            <person name="Paterson A.H."/>
            <person name="King G."/>
            <person name="Bancroft I."/>
            <person name="Chalhoub B."/>
            <person name="Sharpe A.G."/>
        </authorList>
    </citation>
    <scope>NUCLEOTIDE SEQUENCE</scope>
    <source>
        <strain evidence="1 2">cv. TO1000</strain>
    </source>
</reference>
<protein>
    <submittedName>
        <fullName evidence="1">Uncharacterized protein</fullName>
    </submittedName>
</protein>
<dbReference type="AlphaFoldDB" id="A0A0D3ACX3"/>
<name>A0A0D3ACX3_BRAOL</name>
<keyword evidence="2" id="KW-1185">Reference proteome</keyword>
<accession>A0A0D3ACX3</accession>
<evidence type="ECO:0000313" key="2">
    <source>
        <dbReference type="Proteomes" id="UP000032141"/>
    </source>
</evidence>
<dbReference type="HOGENOM" id="CLU_2052882_0_0_1"/>
<organism evidence="1 2">
    <name type="scientific">Brassica oleracea var. oleracea</name>
    <dbReference type="NCBI Taxonomy" id="109376"/>
    <lineage>
        <taxon>Eukaryota</taxon>
        <taxon>Viridiplantae</taxon>
        <taxon>Streptophyta</taxon>
        <taxon>Embryophyta</taxon>
        <taxon>Tracheophyta</taxon>
        <taxon>Spermatophyta</taxon>
        <taxon>Magnoliopsida</taxon>
        <taxon>eudicotyledons</taxon>
        <taxon>Gunneridae</taxon>
        <taxon>Pentapetalae</taxon>
        <taxon>rosids</taxon>
        <taxon>malvids</taxon>
        <taxon>Brassicales</taxon>
        <taxon>Brassicaceae</taxon>
        <taxon>Brassiceae</taxon>
        <taxon>Brassica</taxon>
    </lineage>
</organism>
<dbReference type="EnsemblPlants" id="Bo1g122710.1">
    <property type="protein sequence ID" value="Bo1g122710.1"/>
    <property type="gene ID" value="Bo1g122710"/>
</dbReference>